<accession>A0ABU1VSL9</accession>
<dbReference type="PRINTS" id="PR00081">
    <property type="entry name" value="GDHRDH"/>
</dbReference>
<proteinExistence type="inferred from homology"/>
<dbReference type="InterPro" id="IPR020904">
    <property type="entry name" value="Sc_DH/Rdtase_CS"/>
</dbReference>
<dbReference type="GO" id="GO:0031132">
    <property type="term" value="F:serine 3-dehydrogenase activity"/>
    <property type="evidence" value="ECO:0007669"/>
    <property type="project" value="UniProtKB-EC"/>
</dbReference>
<comment type="similarity">
    <text evidence="1 3">Belongs to the short-chain dehydrogenases/reductases (SDR) family.</text>
</comment>
<keyword evidence="5" id="KW-1185">Reference proteome</keyword>
<dbReference type="PANTHER" id="PTHR42901:SF1">
    <property type="entry name" value="ALCOHOL DEHYDROGENASE"/>
    <property type="match status" value="1"/>
</dbReference>
<dbReference type="SUPFAM" id="SSF51735">
    <property type="entry name" value="NAD(P)-binding Rossmann-fold domains"/>
    <property type="match status" value="1"/>
</dbReference>
<dbReference type="PANTHER" id="PTHR42901">
    <property type="entry name" value="ALCOHOL DEHYDROGENASE"/>
    <property type="match status" value="1"/>
</dbReference>
<dbReference type="InterPro" id="IPR002347">
    <property type="entry name" value="SDR_fam"/>
</dbReference>
<dbReference type="InterPro" id="IPR036291">
    <property type="entry name" value="NAD(P)-bd_dom_sf"/>
</dbReference>
<dbReference type="Proteomes" id="UP001267878">
    <property type="component" value="Unassembled WGS sequence"/>
</dbReference>
<evidence type="ECO:0000256" key="3">
    <source>
        <dbReference type="RuleBase" id="RU000363"/>
    </source>
</evidence>
<protein>
    <submittedName>
        <fullName evidence="4">Serine 3-dehydrogenase</fullName>
        <ecNumber evidence="4">1.1.1.276</ecNumber>
    </submittedName>
</protein>
<keyword evidence="2 4" id="KW-0560">Oxidoreductase</keyword>
<reference evidence="4 5" key="1">
    <citation type="submission" date="2023-07" db="EMBL/GenBank/DDBJ databases">
        <title>Sorghum-associated microbial communities from plants grown in Nebraska, USA.</title>
        <authorList>
            <person name="Schachtman D."/>
        </authorList>
    </citation>
    <scope>NUCLEOTIDE SEQUENCE [LARGE SCALE GENOMIC DNA]</scope>
    <source>
        <strain evidence="4 5">BE187</strain>
    </source>
</reference>
<evidence type="ECO:0000256" key="1">
    <source>
        <dbReference type="ARBA" id="ARBA00006484"/>
    </source>
</evidence>
<comment type="caution">
    <text evidence="4">The sequence shown here is derived from an EMBL/GenBank/DDBJ whole genome shotgun (WGS) entry which is preliminary data.</text>
</comment>
<evidence type="ECO:0000313" key="5">
    <source>
        <dbReference type="Proteomes" id="UP001267878"/>
    </source>
</evidence>
<dbReference type="EMBL" id="JAVDVW010000002">
    <property type="protein sequence ID" value="MDR7100350.1"/>
    <property type="molecule type" value="Genomic_DNA"/>
</dbReference>
<dbReference type="Gene3D" id="3.40.50.720">
    <property type="entry name" value="NAD(P)-binding Rossmann-like Domain"/>
    <property type="match status" value="1"/>
</dbReference>
<sequence length="250" mass="26633">MTRTALITGATSGFGAAAARRFVAAGWRVIATGRRADRLQALVDELGAGQVHGAAFDIRDANAMNAALDALPEEFRGIDLLVNNAGLAQGTSPAQGARLDDWQRMIDTNITALVTLTRRVLPTLIERRGAIVNISSTAATYPYTGGNVYGGTKAFVSQFSLGLRSDLHGTGVRVTTLEPGMAETEFTLVRTHGDQSASDALYKGAQPMTAQDIADTIFWIATLPPHLNINRLEMMPVSQSFAGFQVARDA</sequence>
<dbReference type="EC" id="1.1.1.276" evidence="4"/>
<organism evidence="4 5">
    <name type="scientific">Agrilutibacter niabensis</name>
    <dbReference type="NCBI Taxonomy" id="380628"/>
    <lineage>
        <taxon>Bacteria</taxon>
        <taxon>Pseudomonadati</taxon>
        <taxon>Pseudomonadota</taxon>
        <taxon>Gammaproteobacteria</taxon>
        <taxon>Lysobacterales</taxon>
        <taxon>Lysobacteraceae</taxon>
        <taxon>Agrilutibacter</taxon>
    </lineage>
</organism>
<dbReference type="RefSeq" id="WP_310055065.1">
    <property type="nucleotide sequence ID" value="NZ_JAVDVW010000002.1"/>
</dbReference>
<gene>
    <name evidence="4" type="ORF">J2X04_002731</name>
</gene>
<evidence type="ECO:0000313" key="4">
    <source>
        <dbReference type="EMBL" id="MDR7100350.1"/>
    </source>
</evidence>
<evidence type="ECO:0000256" key="2">
    <source>
        <dbReference type="ARBA" id="ARBA00023002"/>
    </source>
</evidence>
<name>A0ABU1VSL9_9GAMM</name>
<dbReference type="PROSITE" id="PS00061">
    <property type="entry name" value="ADH_SHORT"/>
    <property type="match status" value="1"/>
</dbReference>
<dbReference type="Pfam" id="PF00106">
    <property type="entry name" value="adh_short"/>
    <property type="match status" value="1"/>
</dbReference>
<dbReference type="PRINTS" id="PR00080">
    <property type="entry name" value="SDRFAMILY"/>
</dbReference>